<evidence type="ECO:0000259" key="3">
    <source>
        <dbReference type="PROSITE" id="PS50943"/>
    </source>
</evidence>
<dbReference type="EMBL" id="FXAT01000004">
    <property type="protein sequence ID" value="SMG45978.1"/>
    <property type="molecule type" value="Genomic_DNA"/>
</dbReference>
<dbReference type="InterPro" id="IPR010982">
    <property type="entry name" value="Lambda_DNA-bd_dom_sf"/>
</dbReference>
<dbReference type="Pfam" id="PF07883">
    <property type="entry name" value="Cupin_2"/>
    <property type="match status" value="1"/>
</dbReference>
<feature type="compositionally biased region" description="Basic and acidic residues" evidence="2">
    <location>
        <begin position="10"/>
        <end position="25"/>
    </location>
</feature>
<evidence type="ECO:0000313" key="4">
    <source>
        <dbReference type="EMBL" id="SMG45978.1"/>
    </source>
</evidence>
<organism evidence="4 5">
    <name type="scientific">Paraburkholderia susongensis</name>
    <dbReference type="NCBI Taxonomy" id="1515439"/>
    <lineage>
        <taxon>Bacteria</taxon>
        <taxon>Pseudomonadati</taxon>
        <taxon>Pseudomonadota</taxon>
        <taxon>Betaproteobacteria</taxon>
        <taxon>Burkholderiales</taxon>
        <taxon>Burkholderiaceae</taxon>
        <taxon>Paraburkholderia</taxon>
    </lineage>
</organism>
<dbReference type="Proteomes" id="UP000193228">
    <property type="component" value="Unassembled WGS sequence"/>
</dbReference>
<dbReference type="GO" id="GO:0003677">
    <property type="term" value="F:DNA binding"/>
    <property type="evidence" value="ECO:0007669"/>
    <property type="project" value="UniProtKB-KW"/>
</dbReference>
<dbReference type="InterPro" id="IPR014710">
    <property type="entry name" value="RmlC-like_jellyroll"/>
</dbReference>
<evidence type="ECO:0000256" key="1">
    <source>
        <dbReference type="ARBA" id="ARBA00023125"/>
    </source>
</evidence>
<dbReference type="OrthoDB" id="1097442at2"/>
<dbReference type="CDD" id="cd02209">
    <property type="entry name" value="cupin_XRE_C"/>
    <property type="match status" value="1"/>
</dbReference>
<evidence type="ECO:0000256" key="2">
    <source>
        <dbReference type="SAM" id="MobiDB-lite"/>
    </source>
</evidence>
<dbReference type="PROSITE" id="PS50943">
    <property type="entry name" value="HTH_CROC1"/>
    <property type="match status" value="1"/>
</dbReference>
<dbReference type="PANTHER" id="PTHR46797">
    <property type="entry name" value="HTH-TYPE TRANSCRIPTIONAL REGULATOR"/>
    <property type="match status" value="1"/>
</dbReference>
<dbReference type="InterPro" id="IPR011051">
    <property type="entry name" value="RmlC_Cupin_sf"/>
</dbReference>
<dbReference type="GO" id="GO:0005829">
    <property type="term" value="C:cytosol"/>
    <property type="evidence" value="ECO:0007669"/>
    <property type="project" value="TreeGrafter"/>
</dbReference>
<dbReference type="AlphaFoldDB" id="A0A1X7KWI0"/>
<dbReference type="STRING" id="1515439.SAMN06265784_104468"/>
<sequence length="216" mass="23834">MPRTQAKLPVQERQDVDADKPRDPNVEKVSRALAAQIYTFRTAAGIASGALAKMAGISHSMLSRIEKGTATPSIETLTRIANALGKPVSRFFVDQSERHDCSFVPAGGGVTVDREGSSFGHVYTLIGHVLSGNLSVEPYIVTLDEKSQPWSTHQTTGLQFIHVLEGRMKYRYANRLYEVKPGDSLLFDPNAAHGPEEIDSIPVRFLSVFFNIREYS</sequence>
<evidence type="ECO:0000313" key="5">
    <source>
        <dbReference type="Proteomes" id="UP000193228"/>
    </source>
</evidence>
<dbReference type="GO" id="GO:0003700">
    <property type="term" value="F:DNA-binding transcription factor activity"/>
    <property type="evidence" value="ECO:0007669"/>
    <property type="project" value="TreeGrafter"/>
</dbReference>
<name>A0A1X7KWI0_9BURK</name>
<dbReference type="SUPFAM" id="SSF47413">
    <property type="entry name" value="lambda repressor-like DNA-binding domains"/>
    <property type="match status" value="1"/>
</dbReference>
<dbReference type="Gene3D" id="2.60.120.10">
    <property type="entry name" value="Jelly Rolls"/>
    <property type="match status" value="1"/>
</dbReference>
<proteinExistence type="predicted"/>
<feature type="domain" description="HTH cro/C1-type" evidence="3">
    <location>
        <begin position="37"/>
        <end position="91"/>
    </location>
</feature>
<feature type="region of interest" description="Disordered" evidence="2">
    <location>
        <begin position="1"/>
        <end position="25"/>
    </location>
</feature>
<dbReference type="SMART" id="SM00530">
    <property type="entry name" value="HTH_XRE"/>
    <property type="match status" value="1"/>
</dbReference>
<dbReference type="InterPro" id="IPR001387">
    <property type="entry name" value="Cro/C1-type_HTH"/>
</dbReference>
<accession>A0A1X7KWI0</accession>
<gene>
    <name evidence="4" type="ORF">SAMN06265784_104468</name>
</gene>
<dbReference type="RefSeq" id="WP_085484363.1">
    <property type="nucleotide sequence ID" value="NZ_FXAT01000004.1"/>
</dbReference>
<dbReference type="CDD" id="cd00093">
    <property type="entry name" value="HTH_XRE"/>
    <property type="match status" value="1"/>
</dbReference>
<keyword evidence="1" id="KW-0238">DNA-binding</keyword>
<keyword evidence="5" id="KW-1185">Reference proteome</keyword>
<dbReference type="InterPro" id="IPR013096">
    <property type="entry name" value="Cupin_2"/>
</dbReference>
<dbReference type="SUPFAM" id="SSF51182">
    <property type="entry name" value="RmlC-like cupins"/>
    <property type="match status" value="1"/>
</dbReference>
<dbReference type="InterPro" id="IPR050807">
    <property type="entry name" value="TransReg_Diox_bact_type"/>
</dbReference>
<dbReference type="PANTHER" id="PTHR46797:SF1">
    <property type="entry name" value="METHYLPHOSPHONATE SYNTHASE"/>
    <property type="match status" value="1"/>
</dbReference>
<dbReference type="Pfam" id="PF01381">
    <property type="entry name" value="HTH_3"/>
    <property type="match status" value="1"/>
</dbReference>
<reference evidence="5" key="1">
    <citation type="submission" date="2017-04" db="EMBL/GenBank/DDBJ databases">
        <authorList>
            <person name="Varghese N."/>
            <person name="Submissions S."/>
        </authorList>
    </citation>
    <scope>NUCLEOTIDE SEQUENCE [LARGE SCALE GENOMIC DNA]</scope>
    <source>
        <strain evidence="5">LMG 29540</strain>
    </source>
</reference>
<protein>
    <submittedName>
        <fullName evidence="4">Transcriptional regulator, XRE family with cupin sensor</fullName>
    </submittedName>
</protein>
<dbReference type="Gene3D" id="1.10.260.40">
    <property type="entry name" value="lambda repressor-like DNA-binding domains"/>
    <property type="match status" value="1"/>
</dbReference>